<reference evidence="2 3" key="1">
    <citation type="journal article" date="2019" name="Commun. Biol.">
        <title>The bagworm genome reveals a unique fibroin gene that provides high tensile strength.</title>
        <authorList>
            <person name="Kono N."/>
            <person name="Nakamura H."/>
            <person name="Ohtoshi R."/>
            <person name="Tomita M."/>
            <person name="Numata K."/>
            <person name="Arakawa K."/>
        </authorList>
    </citation>
    <scope>NUCLEOTIDE SEQUENCE [LARGE SCALE GENOMIC DNA]</scope>
</reference>
<evidence type="ECO:0000313" key="2">
    <source>
        <dbReference type="EMBL" id="GBP69702.1"/>
    </source>
</evidence>
<keyword evidence="3" id="KW-1185">Reference proteome</keyword>
<accession>A0A4C1Y4E8</accession>
<gene>
    <name evidence="2" type="ORF">EVAR_49789_1</name>
</gene>
<comment type="caution">
    <text evidence="2">The sequence shown here is derived from an EMBL/GenBank/DDBJ whole genome shotgun (WGS) entry which is preliminary data.</text>
</comment>
<dbReference type="Proteomes" id="UP000299102">
    <property type="component" value="Unassembled WGS sequence"/>
</dbReference>
<protein>
    <submittedName>
        <fullName evidence="2">Uncharacterized protein</fullName>
    </submittedName>
</protein>
<evidence type="ECO:0000313" key="3">
    <source>
        <dbReference type="Proteomes" id="UP000299102"/>
    </source>
</evidence>
<organism evidence="2 3">
    <name type="scientific">Eumeta variegata</name>
    <name type="common">Bagworm moth</name>
    <name type="synonym">Eumeta japonica</name>
    <dbReference type="NCBI Taxonomy" id="151549"/>
    <lineage>
        <taxon>Eukaryota</taxon>
        <taxon>Metazoa</taxon>
        <taxon>Ecdysozoa</taxon>
        <taxon>Arthropoda</taxon>
        <taxon>Hexapoda</taxon>
        <taxon>Insecta</taxon>
        <taxon>Pterygota</taxon>
        <taxon>Neoptera</taxon>
        <taxon>Endopterygota</taxon>
        <taxon>Lepidoptera</taxon>
        <taxon>Glossata</taxon>
        <taxon>Ditrysia</taxon>
        <taxon>Tineoidea</taxon>
        <taxon>Psychidae</taxon>
        <taxon>Oiketicinae</taxon>
        <taxon>Eumeta</taxon>
    </lineage>
</organism>
<feature type="region of interest" description="Disordered" evidence="1">
    <location>
        <begin position="1"/>
        <end position="48"/>
    </location>
</feature>
<name>A0A4C1Y4E8_EUMVA</name>
<proteinExistence type="predicted"/>
<dbReference type="AlphaFoldDB" id="A0A4C1Y4E8"/>
<dbReference type="EMBL" id="BGZK01001049">
    <property type="protein sequence ID" value="GBP69702.1"/>
    <property type="molecule type" value="Genomic_DNA"/>
</dbReference>
<evidence type="ECO:0000256" key="1">
    <source>
        <dbReference type="SAM" id="MobiDB-lite"/>
    </source>
</evidence>
<sequence length="99" mass="10629">MSHNFPPAVRGMSSLRSSMRRHEIARSESASTTLRGGSADRATPARSSPVIGAAQHLISEAIQLKGPSRGDSRPVHLYSNVRDCTQTIFHFGRTAPACA</sequence>